<accession>A0AA40BAA0</accession>
<protein>
    <submittedName>
        <fullName evidence="2">Uncharacterized protein</fullName>
    </submittedName>
</protein>
<organism evidence="2 3">
    <name type="scientific">Lasiosphaeris hirsuta</name>
    <dbReference type="NCBI Taxonomy" id="260670"/>
    <lineage>
        <taxon>Eukaryota</taxon>
        <taxon>Fungi</taxon>
        <taxon>Dikarya</taxon>
        <taxon>Ascomycota</taxon>
        <taxon>Pezizomycotina</taxon>
        <taxon>Sordariomycetes</taxon>
        <taxon>Sordariomycetidae</taxon>
        <taxon>Sordariales</taxon>
        <taxon>Lasiosphaeriaceae</taxon>
        <taxon>Lasiosphaeris</taxon>
    </lineage>
</organism>
<proteinExistence type="predicted"/>
<gene>
    <name evidence="2" type="ORF">B0H67DRAFT_561272</name>
</gene>
<dbReference type="AlphaFoldDB" id="A0AA40BAA0"/>
<evidence type="ECO:0000256" key="1">
    <source>
        <dbReference type="SAM" id="MobiDB-lite"/>
    </source>
</evidence>
<sequence>MQRLAVPESPQSSQDNKPSYHHQNGKKVAYGGPWYWHTVWHSQPCPSGCKNDCRKGYGREDPVTCPRLPCGPRRGRHLMKANPLARSRPSWAQRLCPSKREPYPFITNELGPFVGEIAKTVVRQHQELAGLRHRPRRPLLSRILASLSGSEVDAHCPLQHRMPALWPSSDGDICGAPHHRMPASWPGSRPASAYDSDFDLELGLDPQRRTKMLCHIKQPFPCPSPGPQLPPTPPLTPTGVVCLRGPEKCNDHLNNQVKMRRTKYLSRVLFNFLWGMVGDTGMARVGDI</sequence>
<evidence type="ECO:0000313" key="2">
    <source>
        <dbReference type="EMBL" id="KAK0730313.1"/>
    </source>
</evidence>
<reference evidence="2" key="1">
    <citation type="submission" date="2023-06" db="EMBL/GenBank/DDBJ databases">
        <title>Genome-scale phylogeny and comparative genomics of the fungal order Sordariales.</title>
        <authorList>
            <consortium name="Lawrence Berkeley National Laboratory"/>
            <person name="Hensen N."/>
            <person name="Bonometti L."/>
            <person name="Westerberg I."/>
            <person name="Brannstrom I.O."/>
            <person name="Guillou S."/>
            <person name="Cros-Aarteil S."/>
            <person name="Calhoun S."/>
            <person name="Haridas S."/>
            <person name="Kuo A."/>
            <person name="Mondo S."/>
            <person name="Pangilinan J."/>
            <person name="Riley R."/>
            <person name="Labutti K."/>
            <person name="Andreopoulos B."/>
            <person name="Lipzen A."/>
            <person name="Chen C."/>
            <person name="Yanf M."/>
            <person name="Daum C."/>
            <person name="Ng V."/>
            <person name="Clum A."/>
            <person name="Steindorff A."/>
            <person name="Ohm R."/>
            <person name="Martin F."/>
            <person name="Silar P."/>
            <person name="Natvig D."/>
            <person name="Lalanne C."/>
            <person name="Gautier V."/>
            <person name="Ament-Velasquez S.L."/>
            <person name="Kruys A."/>
            <person name="Hutchinson M.I."/>
            <person name="Powell A.J."/>
            <person name="Barry K."/>
            <person name="Miller A.N."/>
            <person name="Grigoriev I.V."/>
            <person name="Debuchy R."/>
            <person name="Gladieux P."/>
            <person name="Thoren M.H."/>
            <person name="Johannesson H."/>
        </authorList>
    </citation>
    <scope>NUCLEOTIDE SEQUENCE</scope>
    <source>
        <strain evidence="2">SMH4607-1</strain>
    </source>
</reference>
<comment type="caution">
    <text evidence="2">The sequence shown here is derived from an EMBL/GenBank/DDBJ whole genome shotgun (WGS) entry which is preliminary data.</text>
</comment>
<dbReference type="EMBL" id="JAUKUA010000001">
    <property type="protein sequence ID" value="KAK0730313.1"/>
    <property type="molecule type" value="Genomic_DNA"/>
</dbReference>
<feature type="region of interest" description="Disordered" evidence="1">
    <location>
        <begin position="1"/>
        <end position="24"/>
    </location>
</feature>
<name>A0AA40BAA0_9PEZI</name>
<evidence type="ECO:0000313" key="3">
    <source>
        <dbReference type="Proteomes" id="UP001172102"/>
    </source>
</evidence>
<keyword evidence="3" id="KW-1185">Reference proteome</keyword>
<dbReference type="Proteomes" id="UP001172102">
    <property type="component" value="Unassembled WGS sequence"/>
</dbReference>